<evidence type="ECO:0000256" key="9">
    <source>
        <dbReference type="SAM" id="SignalP"/>
    </source>
</evidence>
<keyword evidence="5 9" id="KW-0732">Signal</keyword>
<dbReference type="NCBIfam" id="TIGR01451">
    <property type="entry name" value="B_ant_repeat"/>
    <property type="match status" value="3"/>
</dbReference>
<name>A0ABV4BLQ8_9CLOT</name>
<dbReference type="InterPro" id="IPR013783">
    <property type="entry name" value="Ig-like_fold"/>
</dbReference>
<accession>A0ABV4BLQ8</accession>
<dbReference type="Pfam" id="PF17961">
    <property type="entry name" value="Big_8"/>
    <property type="match status" value="2"/>
</dbReference>
<dbReference type="InterPro" id="IPR008966">
    <property type="entry name" value="Adhesion_dom_sf"/>
</dbReference>
<feature type="domain" description="SpaA-like prealbumin fold" evidence="12">
    <location>
        <begin position="1217"/>
        <end position="1301"/>
    </location>
</feature>
<feature type="region of interest" description="Disordered" evidence="7">
    <location>
        <begin position="170"/>
        <end position="202"/>
    </location>
</feature>
<reference evidence="14 15" key="1">
    <citation type="submission" date="2024-08" db="EMBL/GenBank/DDBJ databases">
        <title>Clostridium lapicellarii sp. nov., and Clostridium renhuaiense sp. nov., two species isolated from the mud in a fermentation cellar used for producing sauce-flavour Chinese liquors.</title>
        <authorList>
            <person name="Yang F."/>
            <person name="Wang H."/>
            <person name="Chen L.Q."/>
            <person name="Zhou N."/>
            <person name="Lu J.J."/>
            <person name="Pu X.X."/>
            <person name="Wan B."/>
            <person name="Wang L."/>
            <person name="Liu S.J."/>
        </authorList>
    </citation>
    <scope>NUCLEOTIDE SEQUENCE [LARGE SCALE GENOMIC DNA]</scope>
    <source>
        <strain evidence="14 15">MT-5</strain>
    </source>
</reference>
<evidence type="ECO:0000256" key="5">
    <source>
        <dbReference type="ARBA" id="ARBA00022729"/>
    </source>
</evidence>
<feature type="domain" description="SDR-like Ig" evidence="13">
    <location>
        <begin position="58"/>
        <end position="152"/>
    </location>
</feature>
<feature type="compositionally biased region" description="Gly residues" evidence="7">
    <location>
        <begin position="1511"/>
        <end position="1535"/>
    </location>
</feature>
<dbReference type="EMBL" id="JBGEWD010000004">
    <property type="protein sequence ID" value="MEY7999714.1"/>
    <property type="molecule type" value="Genomic_DNA"/>
</dbReference>
<dbReference type="InterPro" id="IPR019931">
    <property type="entry name" value="LPXTG_anchor"/>
</dbReference>
<keyword evidence="8" id="KW-0812">Transmembrane</keyword>
<dbReference type="Pfam" id="PF00746">
    <property type="entry name" value="Gram_pos_anchor"/>
    <property type="match status" value="1"/>
</dbReference>
<feature type="compositionally biased region" description="Polar residues" evidence="7">
    <location>
        <begin position="1537"/>
        <end position="1555"/>
    </location>
</feature>
<feature type="domain" description="Collagen binding" evidence="11">
    <location>
        <begin position="744"/>
        <end position="847"/>
    </location>
</feature>
<dbReference type="Gene3D" id="2.60.40.10">
    <property type="entry name" value="Immunoglobulins"/>
    <property type="match status" value="5"/>
</dbReference>
<organism evidence="14 15">
    <name type="scientific">Clostridium moutaii</name>
    <dbReference type="NCBI Taxonomy" id="3240932"/>
    <lineage>
        <taxon>Bacteria</taxon>
        <taxon>Bacillati</taxon>
        <taxon>Bacillota</taxon>
        <taxon>Clostridia</taxon>
        <taxon>Eubacteriales</taxon>
        <taxon>Clostridiaceae</taxon>
        <taxon>Clostridium</taxon>
    </lineage>
</organism>
<feature type="domain" description="SpaA-like prealbumin fold" evidence="12">
    <location>
        <begin position="1113"/>
        <end position="1204"/>
    </location>
</feature>
<sequence>MKKKKFSSIVVSFIFLLQIFSSFTPIGSAKADETAFPFVTGVTLTDGSGNDISQETNVDKDSDVNVNYDFSIPEGQTAVKETSYTIQLPDQIKLKDIQTDTSVKDSAGTLIGSFTADTASNKASITFSNDVTGALSGKFSVSAQFDGSKIGNTNPVSINLGKNSVNVNFRQDAPAGTSQSSGTTPASEVQATEASEPNDITNSFPFITGVDIKKDNIGSGTALGDDVAKDSEIFIKYTWSIPNTVAVNPGNYYKMQLPEEIHIAAPINQEITDDSGEKIADMNITTGGLVTLTFTDYPNTHSDVHGYFYVDCHFEPSKIGNSNPVTINFTVPGIAVVPVNVNFEQPVDASVTKSGSYDKATDEITWTIIANKENIQANDATITDTISDDGQVFVPGSITINGTSVDDTYYDSSTKALTFGPGNIDTKQTITYRTSVKDFLAAKLQGTYNFNNTADFSYNDYKSAPHTETVNASAVSATVTYISKTGSYDPANKKINWTITVNEDAKTINNAVVTDVIPGGLTVDTSSISVKDEYGTPLTSPDYSGNITFNLGNITGKRTITYSTSVDPTVYNSNNSKTYTNNATFTGNGSTLGTSGDGVGVNPNIIAKEGIGYDPSTGIITWKITVNSNKTNVAAGATVTDTIPVGQTYVPGSAKLDGTSIGDGGYTAADSGDSTKTGIFVYIFSSSFSDTHTIIFQTQVTDPTHYRANYNGSYSNSVNLTAENINQSTPGSQNVDSEIISKTSGGYDYSTREITWKIVVNNNKMPITNAVVTDVIPAGQQYATNSASIDDVANGSFTTLSDNQVVYTFTGTINKTYTIIFKTKLTDLSIFNTNGDKTVSNSASITGDEIPVDGDNDASATQIIHNTVISKEAAYTNGNSYIDWTVKTNSNSNIAMGGATITDYLQKGLSLDISSVRLYKMDVNPSTGELTPRDTTETISPSNISYDSATGKFVFTFPDGFSGPFMLKFSTDIDPIINNTTVNNSVQFVGTEVDQSADSAGVGVWVSNGGGGGSGQTGSIKVVKVSDDGITPLPGAVFELLDWTGSVKATSATTGTDGIALFDKLKYDIDYTIKEKTAPTGYNLSSEPYTFQIHNAADQKDITYNFTDTRKTGNVTFTKTGEDSDSAALSGAEFTLYRPDGDGITPVTDGSGNNITATSGSDGKVTFTNVPFGYKIIETKAPTGYSINSSPLTATVDDGGNVVLDASSITDTKIRSDVQFTKEDLSGNPLKGAEFKLYKNDDINFQNPIQTATSDENGIVKFTGVAYGYKIKETIPPTGYYLSNEVLTAVMSQDGNSVQLDKNDVADTRITGGGGSIQGTVSVKKTDDSGNALSGAVFTLYNSSGNSVQTATSDASGAAQFTKVQPGKYTVKETVAPAGYVLSTQVIPVEINMSKTYDIGTIKDTKNAAAIEVKKTDANGNALSGAEFTLYNSGVKVASAVSGQDGIARFSNVVYGNYTVKETRAPAGYDLNQDTLSVQVDSSKTYQFTVADEKGTPGSNNPGGTPNPNNPGGGTPDSSNPGGGTPNPNNPGGGSPDLSNPQGGTPSSISQSLPKTGSMVDTTVLLVVGIMAILAGIWMMKRSKRSEKNI</sequence>
<dbReference type="SUPFAM" id="SSF49401">
    <property type="entry name" value="Bacterial adhesins"/>
    <property type="match status" value="7"/>
</dbReference>
<evidence type="ECO:0000256" key="4">
    <source>
        <dbReference type="ARBA" id="ARBA00022525"/>
    </source>
</evidence>
<dbReference type="InterPro" id="IPR008456">
    <property type="entry name" value="Collagen-bd_dom"/>
</dbReference>
<proteinExistence type="inferred from homology"/>
<dbReference type="RefSeq" id="WP_369703601.1">
    <property type="nucleotide sequence ID" value="NZ_JBGEWD010000004.1"/>
</dbReference>
<comment type="caution">
    <text evidence="14">The sequence shown here is derived from an EMBL/GenBank/DDBJ whole genome shotgun (WGS) entry which is preliminary data.</text>
</comment>
<gene>
    <name evidence="14" type="ORF">AB8U03_05745</name>
</gene>
<feature type="domain" description="SpaA-like prealbumin fold" evidence="12">
    <location>
        <begin position="1411"/>
        <end position="1494"/>
    </location>
</feature>
<feature type="domain" description="SpaA-like prealbumin fold" evidence="12">
    <location>
        <begin position="1319"/>
        <end position="1399"/>
    </location>
</feature>
<comment type="similarity">
    <text evidence="2">Belongs to the serine-aspartate repeat-containing protein (SDr) family.</text>
</comment>
<dbReference type="NCBIfam" id="TIGR01167">
    <property type="entry name" value="LPXTG_anchor"/>
    <property type="match status" value="1"/>
</dbReference>
<evidence type="ECO:0000256" key="1">
    <source>
        <dbReference type="ARBA" id="ARBA00004168"/>
    </source>
</evidence>
<dbReference type="PANTHER" id="PTHR36108:SF13">
    <property type="entry name" value="COLOSSIN-B-RELATED"/>
    <property type="match status" value="1"/>
</dbReference>
<keyword evidence="8" id="KW-1133">Transmembrane helix</keyword>
<keyword evidence="6" id="KW-0572">Peptidoglycan-anchor</keyword>
<dbReference type="Gene3D" id="2.60.40.740">
    <property type="match status" value="5"/>
</dbReference>
<feature type="compositionally biased region" description="Polar residues" evidence="7">
    <location>
        <begin position="176"/>
        <end position="202"/>
    </location>
</feature>
<evidence type="ECO:0000256" key="7">
    <source>
        <dbReference type="SAM" id="MobiDB-lite"/>
    </source>
</evidence>
<evidence type="ECO:0000313" key="15">
    <source>
        <dbReference type="Proteomes" id="UP001564657"/>
    </source>
</evidence>
<feature type="domain" description="Collagen binding" evidence="11">
    <location>
        <begin position="481"/>
        <end position="588"/>
    </location>
</feature>
<dbReference type="InterPro" id="IPR011252">
    <property type="entry name" value="Fibrogen-bd_dom1"/>
</dbReference>
<keyword evidence="8" id="KW-0472">Membrane</keyword>
<keyword evidence="3" id="KW-0134">Cell wall</keyword>
<evidence type="ECO:0000256" key="6">
    <source>
        <dbReference type="ARBA" id="ARBA00023088"/>
    </source>
</evidence>
<evidence type="ECO:0000256" key="2">
    <source>
        <dbReference type="ARBA" id="ARBA00007257"/>
    </source>
</evidence>
<evidence type="ECO:0000313" key="14">
    <source>
        <dbReference type="EMBL" id="MEY7999714.1"/>
    </source>
</evidence>
<dbReference type="Pfam" id="PF17802">
    <property type="entry name" value="SpaA"/>
    <property type="match status" value="5"/>
</dbReference>
<evidence type="ECO:0000259" key="13">
    <source>
        <dbReference type="Pfam" id="PF17961"/>
    </source>
</evidence>
<feature type="domain" description="SDR-like Ig" evidence="13">
    <location>
        <begin position="231"/>
        <end position="322"/>
    </location>
</feature>
<keyword evidence="15" id="KW-1185">Reference proteome</keyword>
<evidence type="ECO:0000256" key="8">
    <source>
        <dbReference type="SAM" id="Phobius"/>
    </source>
</evidence>
<evidence type="ECO:0000256" key="3">
    <source>
        <dbReference type="ARBA" id="ARBA00022512"/>
    </source>
</evidence>
<evidence type="ECO:0000259" key="12">
    <source>
        <dbReference type="Pfam" id="PF17802"/>
    </source>
</evidence>
<evidence type="ECO:0000259" key="11">
    <source>
        <dbReference type="Pfam" id="PF05737"/>
    </source>
</evidence>
<feature type="chain" id="PRO_5045571828" evidence="9">
    <location>
        <begin position="32"/>
        <end position="1590"/>
    </location>
</feature>
<feature type="signal peptide" evidence="9">
    <location>
        <begin position="1"/>
        <end position="31"/>
    </location>
</feature>
<dbReference type="InterPro" id="IPR041033">
    <property type="entry name" value="SpaA_PFL_dom_1"/>
</dbReference>
<dbReference type="Gene3D" id="2.60.40.1280">
    <property type="match status" value="2"/>
</dbReference>
<dbReference type="PANTHER" id="PTHR36108">
    <property type="entry name" value="COLOSSIN-B-RELATED"/>
    <property type="match status" value="1"/>
</dbReference>
<feature type="domain" description="SpaA-like prealbumin fold" evidence="12">
    <location>
        <begin position="1018"/>
        <end position="1105"/>
    </location>
</feature>
<evidence type="ECO:0000259" key="10">
    <source>
        <dbReference type="Pfam" id="PF00746"/>
    </source>
</evidence>
<feature type="compositionally biased region" description="Low complexity" evidence="7">
    <location>
        <begin position="1496"/>
        <end position="1507"/>
    </location>
</feature>
<dbReference type="Proteomes" id="UP001564657">
    <property type="component" value="Unassembled WGS sequence"/>
</dbReference>
<comment type="subcellular location">
    <subcellularLocation>
        <location evidence="1">Secreted</location>
        <location evidence="1">Cell wall</location>
        <topology evidence="1">Peptidoglycan-anchor</topology>
    </subcellularLocation>
</comment>
<feature type="domain" description="Collagen binding" evidence="11">
    <location>
        <begin position="604"/>
        <end position="727"/>
    </location>
</feature>
<dbReference type="SUPFAM" id="SSF49478">
    <property type="entry name" value="Cna protein B-type domain"/>
    <property type="match status" value="3"/>
</dbReference>
<feature type="transmembrane region" description="Helical" evidence="8">
    <location>
        <begin position="1559"/>
        <end position="1580"/>
    </location>
</feature>
<dbReference type="InterPro" id="IPR047589">
    <property type="entry name" value="DUF11_rpt"/>
</dbReference>
<dbReference type="Pfam" id="PF05737">
    <property type="entry name" value="Collagen_bind"/>
    <property type="match status" value="4"/>
</dbReference>
<keyword evidence="4" id="KW-0964">Secreted</keyword>
<feature type="region of interest" description="Disordered" evidence="7">
    <location>
        <begin position="1491"/>
        <end position="1555"/>
    </location>
</feature>
<feature type="domain" description="Gram-positive cocci surface proteins LPxTG" evidence="10">
    <location>
        <begin position="1550"/>
        <end position="1588"/>
    </location>
</feature>
<protein>
    <submittedName>
        <fullName evidence="14">SpaA isopeptide-forming pilin-related protein</fullName>
    </submittedName>
</protein>
<feature type="domain" description="Collagen binding" evidence="11">
    <location>
        <begin position="875"/>
        <end position="996"/>
    </location>
</feature>
<dbReference type="InterPro" id="IPR041171">
    <property type="entry name" value="SDR_Ig"/>
</dbReference>